<proteinExistence type="predicted"/>
<protein>
    <submittedName>
        <fullName evidence="1">Uncharacterized protein</fullName>
    </submittedName>
</protein>
<accession>A0ABV0ML40</accession>
<dbReference type="Proteomes" id="UP001476798">
    <property type="component" value="Unassembled WGS sequence"/>
</dbReference>
<reference evidence="1 2" key="1">
    <citation type="submission" date="2021-06" db="EMBL/GenBank/DDBJ databases">
        <authorList>
            <person name="Palmer J.M."/>
        </authorList>
    </citation>
    <scope>NUCLEOTIDE SEQUENCE [LARGE SCALE GENOMIC DNA]</scope>
    <source>
        <strain evidence="1 2">GA_2019</strain>
        <tissue evidence="1">Muscle</tissue>
    </source>
</reference>
<evidence type="ECO:0000313" key="1">
    <source>
        <dbReference type="EMBL" id="MEQ2159434.1"/>
    </source>
</evidence>
<sequence length="102" mass="11429">MYISLMPLIKAEEIIPRLMRKPPIMTTGRQPKRLLSIEARGAEGGSYVLPVFAALYRLQPVYSNAGTRVPGFMNAQLFTARTRLPYTCIFNVPSLSLSSRLL</sequence>
<organism evidence="1 2">
    <name type="scientific">Goodea atripinnis</name>
    <dbReference type="NCBI Taxonomy" id="208336"/>
    <lineage>
        <taxon>Eukaryota</taxon>
        <taxon>Metazoa</taxon>
        <taxon>Chordata</taxon>
        <taxon>Craniata</taxon>
        <taxon>Vertebrata</taxon>
        <taxon>Euteleostomi</taxon>
        <taxon>Actinopterygii</taxon>
        <taxon>Neopterygii</taxon>
        <taxon>Teleostei</taxon>
        <taxon>Neoteleostei</taxon>
        <taxon>Acanthomorphata</taxon>
        <taxon>Ovalentaria</taxon>
        <taxon>Atherinomorphae</taxon>
        <taxon>Cyprinodontiformes</taxon>
        <taxon>Goodeidae</taxon>
        <taxon>Goodea</taxon>
    </lineage>
</organism>
<gene>
    <name evidence="1" type="ORF">GOODEAATRI_022799</name>
</gene>
<dbReference type="EMBL" id="JAHRIO010002371">
    <property type="protein sequence ID" value="MEQ2159434.1"/>
    <property type="molecule type" value="Genomic_DNA"/>
</dbReference>
<name>A0ABV0ML40_9TELE</name>
<comment type="caution">
    <text evidence="1">The sequence shown here is derived from an EMBL/GenBank/DDBJ whole genome shotgun (WGS) entry which is preliminary data.</text>
</comment>
<keyword evidence="2" id="KW-1185">Reference proteome</keyword>
<evidence type="ECO:0000313" key="2">
    <source>
        <dbReference type="Proteomes" id="UP001476798"/>
    </source>
</evidence>